<feature type="non-terminal residue" evidence="12">
    <location>
        <position position="1"/>
    </location>
</feature>
<keyword evidence="13" id="KW-1185">Reference proteome</keyword>
<organism evidence="12 13">
    <name type="scientific">Genlisea aurea</name>
    <dbReference type="NCBI Taxonomy" id="192259"/>
    <lineage>
        <taxon>Eukaryota</taxon>
        <taxon>Viridiplantae</taxon>
        <taxon>Streptophyta</taxon>
        <taxon>Embryophyta</taxon>
        <taxon>Tracheophyta</taxon>
        <taxon>Spermatophyta</taxon>
        <taxon>Magnoliopsida</taxon>
        <taxon>eudicotyledons</taxon>
        <taxon>Gunneridae</taxon>
        <taxon>Pentapetalae</taxon>
        <taxon>asterids</taxon>
        <taxon>lamiids</taxon>
        <taxon>Lamiales</taxon>
        <taxon>Lentibulariaceae</taxon>
        <taxon>Genlisea</taxon>
    </lineage>
</organism>
<dbReference type="InterPro" id="IPR002401">
    <property type="entry name" value="Cyt_P450_E_grp-I"/>
</dbReference>
<dbReference type="PANTHER" id="PTHR47955">
    <property type="entry name" value="CYTOCHROME P450 FAMILY 71 PROTEIN"/>
    <property type="match status" value="1"/>
</dbReference>
<evidence type="ECO:0000313" key="13">
    <source>
        <dbReference type="Proteomes" id="UP000015453"/>
    </source>
</evidence>
<dbReference type="Proteomes" id="UP000015453">
    <property type="component" value="Unassembled WGS sequence"/>
</dbReference>
<dbReference type="GO" id="GO:0020037">
    <property type="term" value="F:heme binding"/>
    <property type="evidence" value="ECO:0007669"/>
    <property type="project" value="InterPro"/>
</dbReference>
<dbReference type="PRINTS" id="PR00463">
    <property type="entry name" value="EP450I"/>
</dbReference>
<dbReference type="GO" id="GO:0016020">
    <property type="term" value="C:membrane"/>
    <property type="evidence" value="ECO:0007669"/>
    <property type="project" value="UniProtKB-SubCell"/>
</dbReference>
<evidence type="ECO:0000256" key="11">
    <source>
        <dbReference type="SAM" id="Coils"/>
    </source>
</evidence>
<feature type="coiled-coil region" evidence="11">
    <location>
        <begin position="228"/>
        <end position="263"/>
    </location>
</feature>
<keyword evidence="8 10" id="KW-0503">Monooxygenase</keyword>
<keyword evidence="7 9" id="KW-0408">Iron</keyword>
<dbReference type="PRINTS" id="PR00385">
    <property type="entry name" value="P450"/>
</dbReference>
<evidence type="ECO:0000256" key="6">
    <source>
        <dbReference type="ARBA" id="ARBA00023002"/>
    </source>
</evidence>
<reference evidence="12 13" key="1">
    <citation type="journal article" date="2013" name="BMC Genomics">
        <title>The miniature genome of a carnivorous plant Genlisea aurea contains a low number of genes and short non-coding sequences.</title>
        <authorList>
            <person name="Leushkin E.V."/>
            <person name="Sutormin R.A."/>
            <person name="Nabieva E.R."/>
            <person name="Penin A.A."/>
            <person name="Kondrashov A.S."/>
            <person name="Logacheva M.D."/>
        </authorList>
    </citation>
    <scope>NUCLEOTIDE SEQUENCE [LARGE SCALE GENOMIC DNA]</scope>
</reference>
<dbReference type="Gene3D" id="1.10.630.10">
    <property type="entry name" value="Cytochrome P450"/>
    <property type="match status" value="1"/>
</dbReference>
<dbReference type="FunFam" id="1.10.630.10:FF:000011">
    <property type="entry name" value="Cytochrome P450 83B1"/>
    <property type="match status" value="1"/>
</dbReference>
<comment type="cofactor">
    <cofactor evidence="1 9">
        <name>heme</name>
        <dbReference type="ChEBI" id="CHEBI:30413"/>
    </cofactor>
</comment>
<gene>
    <name evidence="12" type="ORF">M569_17442</name>
</gene>
<dbReference type="GO" id="GO:0016705">
    <property type="term" value="F:oxidoreductase activity, acting on paired donors, with incorporation or reduction of molecular oxygen"/>
    <property type="evidence" value="ECO:0007669"/>
    <property type="project" value="InterPro"/>
</dbReference>
<feature type="non-terminal residue" evidence="12">
    <location>
        <position position="479"/>
    </location>
</feature>
<dbReference type="GO" id="GO:0004497">
    <property type="term" value="F:monooxygenase activity"/>
    <property type="evidence" value="ECO:0007669"/>
    <property type="project" value="UniProtKB-KW"/>
</dbReference>
<evidence type="ECO:0000256" key="10">
    <source>
        <dbReference type="RuleBase" id="RU000461"/>
    </source>
</evidence>
<accession>S8BZ17</accession>
<dbReference type="SUPFAM" id="SSF48264">
    <property type="entry name" value="Cytochrome P450"/>
    <property type="match status" value="1"/>
</dbReference>
<sequence length="479" mass="53251">FLFLNSPPRSKKSPPSPPRLPIIGNLHQLGSLPHRSLQSLSNRYGSLMLLRIGSFPVLVASSANAAREIMKNQDLIFSNRPYLSIANKLFYGGRDVAFSSYGDYWRHVRSICVLHLLSNKKVQSFRKVREEETSNMIEKIRESGSSAVNLSSTIVSLTNAVVTRAALGRKYDEHDEQGNVLRKLLIELSQIVGNVNIADFIPWLGWINSVNGVNSRAEEIRKGLDEFLDAFIRERRQKTSKMMKQEEEEASNFIDMLLEFQNENKDNSPVDDDAIKAIILDVFSGGTDTTSTALGWTMAELIKNPRVMKTLRDELGSVVGHGEITEAHLDGTPYLKAVVKETFRLHPPVPLLVPRESTRGTSVDGYEIPAGTRVMINAWAIGNDPSVWEDPLRFRPERFLEGDAKSVDFRGLNFELIPFGAGRRGCPGITFAASVLELAVAKLVYHFEFELAGGDGGGEMDMSEASGVTVHRRIPLVVV</sequence>
<keyword evidence="6 10" id="KW-0560">Oxidoreductase</keyword>
<keyword evidence="5 9" id="KW-0479">Metal-binding</keyword>
<comment type="caution">
    <text evidence="12">The sequence shown here is derived from an EMBL/GenBank/DDBJ whole genome shotgun (WGS) entry which is preliminary data.</text>
</comment>
<dbReference type="AlphaFoldDB" id="S8BZ17"/>
<comment type="similarity">
    <text evidence="3 10">Belongs to the cytochrome P450 family.</text>
</comment>
<evidence type="ECO:0000313" key="12">
    <source>
        <dbReference type="EMBL" id="EPS57376.1"/>
    </source>
</evidence>
<feature type="binding site" description="axial binding residue" evidence="9">
    <location>
        <position position="426"/>
    </location>
    <ligand>
        <name>heme</name>
        <dbReference type="ChEBI" id="CHEBI:30413"/>
    </ligand>
    <ligandPart>
        <name>Fe</name>
        <dbReference type="ChEBI" id="CHEBI:18248"/>
    </ligandPart>
</feature>
<dbReference type="InterPro" id="IPR001128">
    <property type="entry name" value="Cyt_P450"/>
</dbReference>
<dbReference type="GO" id="GO:0005506">
    <property type="term" value="F:iron ion binding"/>
    <property type="evidence" value="ECO:0007669"/>
    <property type="project" value="InterPro"/>
</dbReference>
<dbReference type="OrthoDB" id="1470350at2759"/>
<evidence type="ECO:0000256" key="8">
    <source>
        <dbReference type="ARBA" id="ARBA00023033"/>
    </source>
</evidence>
<dbReference type="CDD" id="cd11072">
    <property type="entry name" value="CYP71-like"/>
    <property type="match status" value="1"/>
</dbReference>
<dbReference type="PANTHER" id="PTHR47955:SF15">
    <property type="entry name" value="CYTOCHROME P450 71A2-LIKE"/>
    <property type="match status" value="1"/>
</dbReference>
<evidence type="ECO:0000256" key="3">
    <source>
        <dbReference type="ARBA" id="ARBA00010617"/>
    </source>
</evidence>
<dbReference type="InterPro" id="IPR017972">
    <property type="entry name" value="Cyt_P450_CS"/>
</dbReference>
<evidence type="ECO:0000256" key="9">
    <source>
        <dbReference type="PIRSR" id="PIRSR602401-1"/>
    </source>
</evidence>
<dbReference type="PROSITE" id="PS00086">
    <property type="entry name" value="CYTOCHROME_P450"/>
    <property type="match status" value="1"/>
</dbReference>
<dbReference type="Pfam" id="PF00067">
    <property type="entry name" value="p450"/>
    <property type="match status" value="1"/>
</dbReference>
<dbReference type="InterPro" id="IPR036396">
    <property type="entry name" value="Cyt_P450_sf"/>
</dbReference>
<evidence type="ECO:0008006" key="14">
    <source>
        <dbReference type="Google" id="ProtNLM"/>
    </source>
</evidence>
<keyword evidence="11" id="KW-0175">Coiled coil</keyword>
<name>S8BZ17_9LAMI</name>
<evidence type="ECO:0000256" key="5">
    <source>
        <dbReference type="ARBA" id="ARBA00022723"/>
    </source>
</evidence>
<dbReference type="EMBL" id="AUSU01010294">
    <property type="protein sequence ID" value="EPS57376.1"/>
    <property type="molecule type" value="Genomic_DNA"/>
</dbReference>
<evidence type="ECO:0000256" key="4">
    <source>
        <dbReference type="ARBA" id="ARBA00022617"/>
    </source>
</evidence>
<protein>
    <recommendedName>
        <fullName evidence="14">Cytochrome P450</fullName>
    </recommendedName>
</protein>
<evidence type="ECO:0000256" key="2">
    <source>
        <dbReference type="ARBA" id="ARBA00004167"/>
    </source>
</evidence>
<comment type="subcellular location">
    <subcellularLocation>
        <location evidence="2">Membrane</location>
        <topology evidence="2">Single-pass membrane protein</topology>
    </subcellularLocation>
</comment>
<keyword evidence="4 9" id="KW-0349">Heme</keyword>
<proteinExistence type="inferred from homology"/>
<evidence type="ECO:0000256" key="1">
    <source>
        <dbReference type="ARBA" id="ARBA00001971"/>
    </source>
</evidence>
<evidence type="ECO:0000256" key="7">
    <source>
        <dbReference type="ARBA" id="ARBA00023004"/>
    </source>
</evidence>